<keyword evidence="3" id="KW-1185">Reference proteome</keyword>
<feature type="region of interest" description="Disordered" evidence="1">
    <location>
        <begin position="113"/>
        <end position="155"/>
    </location>
</feature>
<dbReference type="InterPro" id="IPR021730">
    <property type="entry name" value="YdbH"/>
</dbReference>
<gene>
    <name evidence="2" type="ORF">JF535_14375</name>
</gene>
<dbReference type="RefSeq" id="WP_207003286.1">
    <property type="nucleotide sequence ID" value="NZ_JAEKJR010000002.1"/>
</dbReference>
<organism evidence="2 3">
    <name type="scientific">Microbulbifer salipaludis</name>
    <dbReference type="NCBI Taxonomy" id="187980"/>
    <lineage>
        <taxon>Bacteria</taxon>
        <taxon>Pseudomonadati</taxon>
        <taxon>Pseudomonadota</taxon>
        <taxon>Gammaproteobacteria</taxon>
        <taxon>Cellvibrionales</taxon>
        <taxon>Microbulbiferaceae</taxon>
        <taxon>Microbulbifer</taxon>
    </lineage>
</organism>
<comment type="caution">
    <text evidence="2">The sequence shown here is derived from an EMBL/GenBank/DDBJ whole genome shotgun (WGS) entry which is preliminary data.</text>
</comment>
<evidence type="ECO:0000256" key="1">
    <source>
        <dbReference type="SAM" id="MobiDB-lite"/>
    </source>
</evidence>
<evidence type="ECO:0000313" key="3">
    <source>
        <dbReference type="Proteomes" id="UP000664293"/>
    </source>
</evidence>
<dbReference type="Proteomes" id="UP000664293">
    <property type="component" value="Unassembled WGS sequence"/>
</dbReference>
<reference evidence="2 3" key="1">
    <citation type="submission" date="2020-12" db="EMBL/GenBank/DDBJ databases">
        <title>Oil enriched cultivation method for isolating marine PHA-producing bacteria.</title>
        <authorList>
            <person name="Zheng W."/>
            <person name="Yu S."/>
            <person name="Huang Y."/>
        </authorList>
    </citation>
    <scope>NUCLEOTIDE SEQUENCE [LARGE SCALE GENOMIC DNA]</scope>
    <source>
        <strain evidence="2 3">SN0-2</strain>
    </source>
</reference>
<sequence length="1063" mass="114115">MRTATRRFILIAGILLLLLLAGVSGWLSRHHWIPPLVSGQLDGVTLSEIRGFTLARQKHQVSAHIAYLALHTDEGLHIGIENLQLTQLHAVLSKRRASVSAPPPRSQLQIARLELRSPEPQQGDTRKPTAPDLGTHSSSQPPSPESSNSPTAETAAENGISISDTLRTLQNLPLRTVEIRHISWPDKFDGDLALNLLNTQHTLGAEPRITGEITSSQCADCTIRWQFVGTEKHRANLALSLQHTDNPVANIEIGLAPTETQLPGDERWALQGRIRISPQQAGPLLERLDLNLTGTPGTNTPIDWTALVQSITGPVELGLTGELPDTIRGSADLRNLRGALIASTFSATLPRNIAGAPLVVEYSANAPLILGIATLSPLALDTVRGAFTLRVAVKQASQPAQLALDTPLLETDIQLSTERQIPKAVFRGHYNLGQLAPLIASTKWQSAFGQYRVSDVSGQTLFSGRTNLPSLERLANNKAASKSTTVLSDFSMQVTAVEPLAFRLSLPQQENPLAAIGWKSVAGQIQMQQPLTLDADKIPGIMLAKIPQLELEATASGASPGHTSLLSGELVDTQCANLSPLDCTFSLTAQLSNLDFADAASALQNLTLETAGAISLADATESARVTLTDLNLAAQSLSSGPVIVSNPEMFSPQADCTLKPQLTRCHSPRLALNLAPLRLAENQIEGAVFLHDAALNNKAGKKHGLEIRADYKGDDLKIQALEQFQTRIDTSGNIALSDGQVSGNGTVSTGPMEMTTTWNHSLETGQGKLQLALPETTFSPNNSLDRAITGLPVNVVGGVLSGGVQLNWPDQGLGKARIAMRDIGFQLNKSFALGVNTEVTLQQSGDEWITTQPAPVSIDTIDAGIALKNLHFSVAMQPGGELALKNFAAELLEGALTSDELRWHLGGEERRSELQFTGVSIRALAREIESENFAASGLLDATIPLVTDQQGITIENGTVQSRPPGGRLRYYGAFSPAMLGSNPQLKLLAGALEDYNYRDIHGTINYPLSGDLLLNLKLTGRSDAIDANRDLIINLNLENNIPTMLRSLQASRDLTDVLEKEVR</sequence>
<feature type="compositionally biased region" description="Low complexity" evidence="1">
    <location>
        <begin position="137"/>
        <end position="150"/>
    </location>
</feature>
<dbReference type="Pfam" id="PF11739">
    <property type="entry name" value="YdbH-like"/>
    <property type="match status" value="1"/>
</dbReference>
<accession>A0ABS3E9N5</accession>
<name>A0ABS3E9N5_9GAMM</name>
<proteinExistence type="predicted"/>
<protein>
    <submittedName>
        <fullName evidence="2">YdbH domain-containing protein</fullName>
    </submittedName>
</protein>
<evidence type="ECO:0000313" key="2">
    <source>
        <dbReference type="EMBL" id="MBN8432035.1"/>
    </source>
</evidence>
<dbReference type="EMBL" id="JAEKJR010000002">
    <property type="protein sequence ID" value="MBN8432035.1"/>
    <property type="molecule type" value="Genomic_DNA"/>
</dbReference>